<dbReference type="SMART" id="SM00832">
    <property type="entry name" value="C8"/>
    <property type="match status" value="1"/>
</dbReference>
<dbReference type="GeneTree" id="ENSGT00940000162219"/>
<dbReference type="PROSITE" id="PS01208">
    <property type="entry name" value="VWFC_1"/>
    <property type="match status" value="1"/>
</dbReference>
<keyword evidence="1" id="KW-0677">Repeat</keyword>
<dbReference type="Proteomes" id="UP000261560">
    <property type="component" value="Unplaced"/>
</dbReference>
<dbReference type="InterPro" id="IPR050780">
    <property type="entry name" value="Mucin_vWF_Thrombospondin_sf"/>
</dbReference>
<proteinExistence type="predicted"/>
<name>A0A3B3B7C4_ORYME</name>
<reference evidence="6" key="2">
    <citation type="submission" date="2025-09" db="UniProtKB">
        <authorList>
            <consortium name="Ensembl"/>
        </authorList>
    </citation>
    <scope>IDENTIFICATION</scope>
</reference>
<dbReference type="InterPro" id="IPR001007">
    <property type="entry name" value="VWF_dom"/>
</dbReference>
<dbReference type="InterPro" id="IPR001846">
    <property type="entry name" value="VWF_type-D"/>
</dbReference>
<dbReference type="PROSITE" id="PS51233">
    <property type="entry name" value="VWFD"/>
    <property type="match status" value="1"/>
</dbReference>
<evidence type="ECO:0000259" key="5">
    <source>
        <dbReference type="PROSITE" id="PS51233"/>
    </source>
</evidence>
<dbReference type="InterPro" id="IPR014853">
    <property type="entry name" value="VWF/SSPO/ZAN-like_Cys-rich_dom"/>
</dbReference>
<accession>A0A3B3B7C4</accession>
<evidence type="ECO:0000313" key="6">
    <source>
        <dbReference type="Ensembl" id="ENSOMEP00000001460.1"/>
    </source>
</evidence>
<dbReference type="PaxDb" id="30732-ENSOMEP00000001460"/>
<dbReference type="OMA" id="CCFHNEC"/>
<evidence type="ECO:0000313" key="7">
    <source>
        <dbReference type="Proteomes" id="UP000261560"/>
    </source>
</evidence>
<dbReference type="Gene3D" id="2.10.25.10">
    <property type="entry name" value="Laminin"/>
    <property type="match status" value="1"/>
</dbReference>
<dbReference type="PROSITE" id="PS50184">
    <property type="entry name" value="VWFC_2"/>
    <property type="match status" value="1"/>
</dbReference>
<feature type="domain" description="VWFC" evidence="4">
    <location>
        <begin position="407"/>
        <end position="473"/>
    </location>
</feature>
<dbReference type="PANTHER" id="PTHR11339">
    <property type="entry name" value="EXTRACELLULAR MATRIX GLYCOPROTEIN RELATED"/>
    <property type="match status" value="1"/>
</dbReference>
<sequence>GGCEWHYKPCGNGESWPVGNCSTATCSNGKVSTTPIICPSVQAPICANGHKPVQVYDADGCCFHYECECVCSVWGGSHFLTLDGKSYSFNETCSHYLVKEIISRYNLTISTNRDCSAADTTLCPLAISITYQSYVVVLTQSVGSEMAFINQKRIYPGYSNSALQLLGTDMAMGVVIPDINTTVVYRGSSFSIDLPNTLFGGNTEGLCGTCDNSQANDCRAPDGQVESCSDSAPQWTIPGKPCIPPFSPYTVNPPQCEAVLCEVLTSSVFSACHALVPPGPFLAACQHDVCSGGNGSCSSLEAYATECTMAGVCIDWRGATGGLCDHECPSGKVYRACGPSVETTCSDRYGGLRDVTQLRPVQRMTACLSLRLQNGGASSLSGEGCFCPPGSTLFNRVHDTCVTSCYCVGPDGGPKQPGESWTSGCSSCQCDQDSMSVQCTPLPCPEVQNPDCSEPGQQLANRTDGCCTAPTCVPKGVCVHDQAEFLVPGSPCQDCVCSPQTDPATQLNVITCSVTCSPTRRPSPLQGFEYDASGDGCCGECVQKSCVITLEDQSTHTVEVRAVLKTAMMMMKMKV</sequence>
<evidence type="ECO:0000256" key="1">
    <source>
        <dbReference type="ARBA" id="ARBA00022737"/>
    </source>
</evidence>
<evidence type="ECO:0000256" key="3">
    <source>
        <dbReference type="ARBA" id="ARBA00023180"/>
    </source>
</evidence>
<protein>
    <recommendedName>
        <fullName evidence="8">VWFD domain-containing protein</fullName>
    </recommendedName>
</protein>
<evidence type="ECO:0008006" key="8">
    <source>
        <dbReference type="Google" id="ProtNLM"/>
    </source>
</evidence>
<keyword evidence="2" id="KW-1015">Disulfide bond</keyword>
<feature type="domain" description="VWFD" evidence="5">
    <location>
        <begin position="69"/>
        <end position="243"/>
    </location>
</feature>
<dbReference type="Pfam" id="PF08742">
    <property type="entry name" value="C8"/>
    <property type="match status" value="1"/>
</dbReference>
<dbReference type="AlphaFoldDB" id="A0A3B3B7C4"/>
<dbReference type="SMART" id="SM00214">
    <property type="entry name" value="VWC"/>
    <property type="match status" value="3"/>
</dbReference>
<keyword evidence="7" id="KW-1185">Reference proteome</keyword>
<evidence type="ECO:0000259" key="4">
    <source>
        <dbReference type="PROSITE" id="PS50184"/>
    </source>
</evidence>
<dbReference type="Ensembl" id="ENSOMET00000014143.1">
    <property type="protein sequence ID" value="ENSOMEP00000001460.1"/>
    <property type="gene ID" value="ENSOMEG00000002354.1"/>
</dbReference>
<keyword evidence="3" id="KW-0325">Glycoprotein</keyword>
<evidence type="ECO:0000256" key="2">
    <source>
        <dbReference type="ARBA" id="ARBA00023157"/>
    </source>
</evidence>
<dbReference type="Pfam" id="PF00094">
    <property type="entry name" value="VWD"/>
    <property type="match status" value="1"/>
</dbReference>
<dbReference type="STRING" id="30732.ENSOMEP00000001460"/>
<dbReference type="SMART" id="SM00216">
    <property type="entry name" value="VWD"/>
    <property type="match status" value="1"/>
</dbReference>
<reference evidence="6" key="1">
    <citation type="submission" date="2025-08" db="UniProtKB">
        <authorList>
            <consortium name="Ensembl"/>
        </authorList>
    </citation>
    <scope>IDENTIFICATION</scope>
</reference>
<organism evidence="6 7">
    <name type="scientific">Oryzias melastigma</name>
    <name type="common">Marine medaka</name>
    <dbReference type="NCBI Taxonomy" id="30732"/>
    <lineage>
        <taxon>Eukaryota</taxon>
        <taxon>Metazoa</taxon>
        <taxon>Chordata</taxon>
        <taxon>Craniata</taxon>
        <taxon>Vertebrata</taxon>
        <taxon>Euteleostomi</taxon>
        <taxon>Actinopterygii</taxon>
        <taxon>Neopterygii</taxon>
        <taxon>Teleostei</taxon>
        <taxon>Neoteleostei</taxon>
        <taxon>Acanthomorphata</taxon>
        <taxon>Ovalentaria</taxon>
        <taxon>Atherinomorphae</taxon>
        <taxon>Beloniformes</taxon>
        <taxon>Adrianichthyidae</taxon>
        <taxon>Oryziinae</taxon>
        <taxon>Oryzias</taxon>
    </lineage>
</organism>